<dbReference type="AlphaFoldDB" id="A0A951PNH4"/>
<accession>A0A951PNH4</accession>
<gene>
    <name evidence="2" type="ORF">KME25_22775</name>
</gene>
<dbReference type="InterPro" id="IPR014971">
    <property type="entry name" value="KGK"/>
</dbReference>
<organism evidence="2 3">
    <name type="scientific">Symplocastrum torsivum CPER-KK1</name>
    <dbReference type="NCBI Taxonomy" id="450513"/>
    <lineage>
        <taxon>Bacteria</taxon>
        <taxon>Bacillati</taxon>
        <taxon>Cyanobacteriota</taxon>
        <taxon>Cyanophyceae</taxon>
        <taxon>Oscillatoriophycideae</taxon>
        <taxon>Oscillatoriales</taxon>
        <taxon>Microcoleaceae</taxon>
        <taxon>Symplocastrum</taxon>
    </lineage>
</organism>
<dbReference type="EMBL" id="JAHHIF010000037">
    <property type="protein sequence ID" value="MBW4547235.1"/>
    <property type="molecule type" value="Genomic_DNA"/>
</dbReference>
<reference evidence="2" key="1">
    <citation type="submission" date="2021-05" db="EMBL/GenBank/DDBJ databases">
        <authorList>
            <person name="Pietrasiak N."/>
            <person name="Ward R."/>
            <person name="Stajich J.E."/>
            <person name="Kurbessoian T."/>
        </authorList>
    </citation>
    <scope>NUCLEOTIDE SEQUENCE</scope>
    <source>
        <strain evidence="2">CPER-KK1</strain>
    </source>
</reference>
<evidence type="ECO:0000256" key="1">
    <source>
        <dbReference type="SAM" id="MobiDB-lite"/>
    </source>
</evidence>
<evidence type="ECO:0000313" key="3">
    <source>
        <dbReference type="Proteomes" id="UP000753908"/>
    </source>
</evidence>
<sequence>MFKLELDMDTKFEQLGQDDILSLHAPTYGREFNVSSNNFASIYLKSPEFIEVIKRRLSIGEGIKNSLFANGLDSEVLRVGKKAWQKGKVRINVSVEFCPDEPEIDETAPSNEIPQPESPLDDIRQMMNQENQQL</sequence>
<comment type="caution">
    <text evidence="2">The sequence shown here is derived from an EMBL/GenBank/DDBJ whole genome shotgun (WGS) entry which is preliminary data.</text>
</comment>
<feature type="region of interest" description="Disordered" evidence="1">
    <location>
        <begin position="101"/>
        <end position="134"/>
    </location>
</feature>
<protein>
    <recommendedName>
        <fullName evidence="4">KGK family protein</fullName>
    </recommendedName>
</protein>
<proteinExistence type="predicted"/>
<dbReference type="Pfam" id="PF08872">
    <property type="entry name" value="KGK"/>
    <property type="match status" value="1"/>
</dbReference>
<evidence type="ECO:0008006" key="4">
    <source>
        <dbReference type="Google" id="ProtNLM"/>
    </source>
</evidence>
<reference evidence="2" key="2">
    <citation type="journal article" date="2022" name="Microbiol. Resour. Announc.">
        <title>Metagenome Sequencing to Explore Phylogenomics of Terrestrial Cyanobacteria.</title>
        <authorList>
            <person name="Ward R.D."/>
            <person name="Stajich J.E."/>
            <person name="Johansen J.R."/>
            <person name="Huntemann M."/>
            <person name="Clum A."/>
            <person name="Foster B."/>
            <person name="Foster B."/>
            <person name="Roux S."/>
            <person name="Palaniappan K."/>
            <person name="Varghese N."/>
            <person name="Mukherjee S."/>
            <person name="Reddy T.B.K."/>
            <person name="Daum C."/>
            <person name="Copeland A."/>
            <person name="Chen I.A."/>
            <person name="Ivanova N.N."/>
            <person name="Kyrpides N.C."/>
            <person name="Shapiro N."/>
            <person name="Eloe-Fadrosh E.A."/>
            <person name="Pietrasiak N."/>
        </authorList>
    </citation>
    <scope>NUCLEOTIDE SEQUENCE</scope>
    <source>
        <strain evidence="2">CPER-KK1</strain>
    </source>
</reference>
<evidence type="ECO:0000313" key="2">
    <source>
        <dbReference type="EMBL" id="MBW4547235.1"/>
    </source>
</evidence>
<dbReference type="Proteomes" id="UP000753908">
    <property type="component" value="Unassembled WGS sequence"/>
</dbReference>
<name>A0A951PNH4_9CYAN</name>